<evidence type="ECO:0000256" key="11">
    <source>
        <dbReference type="ARBA" id="ARBA00023170"/>
    </source>
</evidence>
<dbReference type="Pfam" id="PF01825">
    <property type="entry name" value="GPS"/>
    <property type="match status" value="1"/>
</dbReference>
<dbReference type="PROSITE" id="PS50261">
    <property type="entry name" value="G_PROTEIN_RECEP_F2_4"/>
    <property type="match status" value="1"/>
</dbReference>
<evidence type="ECO:0000259" key="18">
    <source>
        <dbReference type="PROSITE" id="PS50227"/>
    </source>
</evidence>
<keyword evidence="4 15" id="KW-0812">Transmembrane</keyword>
<dbReference type="InterPro" id="IPR000203">
    <property type="entry name" value="GPS"/>
</dbReference>
<keyword evidence="6" id="KW-0677">Repeat</keyword>
<protein>
    <submittedName>
        <fullName evidence="21">Adhesion G protein-coupled receptor B1 isoform X1</fullName>
    </submittedName>
</protein>
<organism evidence="20 21">
    <name type="scientific">Petromyzon marinus</name>
    <name type="common">Sea lamprey</name>
    <dbReference type="NCBI Taxonomy" id="7757"/>
    <lineage>
        <taxon>Eukaryota</taxon>
        <taxon>Metazoa</taxon>
        <taxon>Chordata</taxon>
        <taxon>Craniata</taxon>
        <taxon>Vertebrata</taxon>
        <taxon>Cyclostomata</taxon>
        <taxon>Hyperoartia</taxon>
        <taxon>Petromyzontiformes</taxon>
        <taxon>Petromyzontidae</taxon>
        <taxon>Petromyzon</taxon>
    </lineage>
</organism>
<keyword evidence="3" id="KW-0597">Phosphoprotein</keyword>
<dbReference type="GO" id="GO:0005886">
    <property type="term" value="C:plasma membrane"/>
    <property type="evidence" value="ECO:0007669"/>
    <property type="project" value="UniProtKB-SubCell"/>
</dbReference>
<dbReference type="Pfam" id="PF00002">
    <property type="entry name" value="7tm_2"/>
    <property type="match status" value="1"/>
</dbReference>
<dbReference type="Gene3D" id="1.20.1070.10">
    <property type="entry name" value="Rhodopsin 7-helix transmembrane proteins"/>
    <property type="match status" value="1"/>
</dbReference>
<dbReference type="GO" id="GO:0016322">
    <property type="term" value="P:neuron remodeling"/>
    <property type="evidence" value="ECO:0007669"/>
    <property type="project" value="TreeGrafter"/>
</dbReference>
<dbReference type="InterPro" id="IPR046338">
    <property type="entry name" value="GAIN_dom_sf"/>
</dbReference>
<evidence type="ECO:0000313" key="21">
    <source>
        <dbReference type="RefSeq" id="XP_032810709.1"/>
    </source>
</evidence>
<dbReference type="FunFam" id="2.20.100.10:FF:000003">
    <property type="entry name" value="Adhesion G protein-coupled receptor B2"/>
    <property type="match status" value="1"/>
</dbReference>
<dbReference type="Proteomes" id="UP001318040">
    <property type="component" value="Chromosome 15"/>
</dbReference>
<gene>
    <name evidence="21" type="primary">ADGRB1</name>
</gene>
<dbReference type="Gene3D" id="1.25.40.610">
    <property type="match status" value="1"/>
</dbReference>
<dbReference type="InterPro" id="IPR043838">
    <property type="entry name" value="AGRB_N"/>
</dbReference>
<evidence type="ECO:0000256" key="8">
    <source>
        <dbReference type="ARBA" id="ARBA00023040"/>
    </source>
</evidence>
<dbReference type="InterPro" id="IPR000884">
    <property type="entry name" value="TSP1_rpt"/>
</dbReference>
<comment type="subcellular location">
    <subcellularLocation>
        <location evidence="1">Cell membrane</location>
        <topology evidence="1">Multi-pass membrane protein</topology>
    </subcellularLocation>
</comment>
<feature type="domain" description="GAIN-B" evidence="17">
    <location>
        <begin position="724"/>
        <end position="895"/>
    </location>
</feature>
<keyword evidence="20" id="KW-1185">Reference proteome</keyword>
<evidence type="ECO:0000256" key="2">
    <source>
        <dbReference type="ARBA" id="ARBA00022475"/>
    </source>
</evidence>
<dbReference type="InterPro" id="IPR008077">
    <property type="entry name" value="GPCR_2_brain_angio_inhib"/>
</dbReference>
<dbReference type="PRINTS" id="PR01694">
    <property type="entry name" value="BAIPRECURSOR"/>
</dbReference>
<dbReference type="GO" id="GO:0098794">
    <property type="term" value="C:postsynapse"/>
    <property type="evidence" value="ECO:0007669"/>
    <property type="project" value="TreeGrafter"/>
</dbReference>
<feature type="transmembrane region" description="Helical" evidence="15">
    <location>
        <begin position="965"/>
        <end position="987"/>
    </location>
</feature>
<dbReference type="GO" id="GO:0007166">
    <property type="term" value="P:cell surface receptor signaling pathway"/>
    <property type="evidence" value="ECO:0007669"/>
    <property type="project" value="InterPro"/>
</dbReference>
<dbReference type="PANTHER" id="PTHR12011">
    <property type="entry name" value="ADHESION G-PROTEIN COUPLED RECEPTOR"/>
    <property type="match status" value="1"/>
</dbReference>
<keyword evidence="2" id="KW-1003">Cell membrane</keyword>
<evidence type="ECO:0000256" key="14">
    <source>
        <dbReference type="SAM" id="MobiDB-lite"/>
    </source>
</evidence>
<dbReference type="RefSeq" id="XP_032810709.1">
    <property type="nucleotide sequence ID" value="XM_032954818.1"/>
</dbReference>
<sequence>MRPPRMPTLRIMTLFILVNYHSLAGWGQRRDERQCWSSVQKAFYGSFTSRDPSHYHDDRSGCGWIIANPDPAKYGVFVKLSKDALACSSHQLLAYMFDSKPFDNRTSQDVDILREVWDVCDVPSAIVYFQTDARYLQLRFFSEDGSTEAASSNALRGADGPGVSLEFVVLATEAPSAGGCQLVCGWLTGCPCRPTLLDDAALHCGIVQAPCDCSARHLDDPGGGGGETGGGRGAAAPEECGGNYKRASRRSSANVECDPAKDATPGWWATWSEWGACSRSCGGGLRVRRRECDARCPHACEGSAEETDGCGEQDCPNRRSQTKYALRSHGLRSVDFRNRETRPAPYVGSSYSSHSGSELNTEEWSKWSACSVTCGHSIQIRTRSCVTASYGSLCASPLRETKPCNTTVSCPINGLWDEWSPWSLCSSTCGRGYRERVRSCTQPQHGGRRCEGPERLTKNCNIALCPGNFVDGHWSKWTSWSPCSVTCSNGTQQRTRDCMEPSFGGSDCRGSVSEERPCYNADCPSSIEELRKCNGRKCTALHEFCDQDVHIGLTWKQISAGETAINRCPPNASGIITRRCSLDSRGLAYWEPPSYSLCVSHHFNMLLQTMKEHLSKGHRPSASEGMAQVMRNLFDSSHLKHMYSGDLLVSVDILKNVTEAFKTASYNPSSEDVQNYAQIFSNLLSEEHKEKWDDAQQLYPASLDLMKIVENFIHIVGAGIKSVHTSYLITENIVISIRKLFIMEETADITFPVKARRGMVEWARNTEDKVTISKATLSSFTSGMQESAVVGNVLYKTLGSILPPPRNASAINSRVISVTVSPTMKTITPPIEIVFSHLLNVTSNSFCVIWNSTKNGEGSWSERGCRAAISDAAHTRCLCERASAFAILAPLSDEQNTDRLGMSSVSLAVGCIISSLALSFLIVVYLIFWRAIKSDRSVILINFCFSIIASNILIVVGQTQMQNKVACAIIAGLLHFFFLASFCWVLTEAWQSYMAVIGRLRHKIVRKRFLCLGWGLPALVVAISIGFTKAKGYGTASYCWLSLEGGLLYAFVGPAAMVVLVNMVIGILVFNKLVSKEGIPDKRLKHRAGPMTLPQNGLTLKCSKCGVVSASALSTSTASNAMASLWSSCVVLPLLALTWMSAVLAITDRRSPLFQILFAVFDSLQGFVIVIVHCVLRKEVQDALKCRLGDTQDHVNGDSSGSFPNGHVQIMSDFEKDVDMACRSVLHKDINTCRRSAKGPLTRATVREEEILDKKDFQAIPGGPAIPMGSAIPDIQLQGPSGYLSPIGMAPILGTEQPPWSIEGDGGGRPLSGLYEGGDLMTPLQPQQQQPVAAVELSSAEKRALESDYVVLPRSSVTFKDQEVMGMGVGLMGQGTLSRMGLVMGMDQGMALGVGGPDMEQYGMAGLEQPLQMQHQQQQHQYQNVPLESRPMAKHYSLTKVSKEAMMGGTPRSETSSTVSISSLERRKSRYSELDVEKIMRTRKRHQEMFQELNQKFQTYEKGRESPTVDIACQEKQTPSKTSWDCIRRASPTQQAWGKKEAYGEAHQRVELKNIEWEKPGATIPLGGHESDIQTEV</sequence>
<dbReference type="Gene3D" id="2.60.220.50">
    <property type="match status" value="1"/>
</dbReference>
<dbReference type="InterPro" id="IPR017983">
    <property type="entry name" value="GPCR_2_secretin-like_CS"/>
</dbReference>
<dbReference type="GO" id="GO:0043083">
    <property type="term" value="C:synaptic cleft"/>
    <property type="evidence" value="ECO:0007669"/>
    <property type="project" value="TreeGrafter"/>
</dbReference>
<evidence type="ECO:0000313" key="20">
    <source>
        <dbReference type="Proteomes" id="UP001318040"/>
    </source>
</evidence>
<feature type="domain" description="G-protein coupled receptors family 2 profile 1" evidence="18">
    <location>
        <begin position="522"/>
        <end position="602"/>
    </location>
</feature>
<feature type="compositionally biased region" description="Gly residues" evidence="14">
    <location>
        <begin position="223"/>
        <end position="233"/>
    </location>
</feature>
<dbReference type="Gene3D" id="2.20.100.10">
    <property type="entry name" value="Thrombospondin type-1 (TSP1) repeat"/>
    <property type="match status" value="4"/>
</dbReference>
<feature type="transmembrane region" description="Helical" evidence="15">
    <location>
        <begin position="1008"/>
        <end position="1027"/>
    </location>
</feature>
<dbReference type="PRINTS" id="PR00249">
    <property type="entry name" value="GPCRSECRETIN"/>
</dbReference>
<dbReference type="GO" id="GO:0016525">
    <property type="term" value="P:negative regulation of angiogenesis"/>
    <property type="evidence" value="ECO:0007669"/>
    <property type="project" value="InterPro"/>
</dbReference>
<dbReference type="PROSITE" id="PS50221">
    <property type="entry name" value="GAIN_B"/>
    <property type="match status" value="1"/>
</dbReference>
<keyword evidence="13" id="KW-0807">Transducer</keyword>
<proteinExistence type="predicted"/>
<dbReference type="PROSITE" id="PS50092">
    <property type="entry name" value="TSP1"/>
    <property type="match status" value="4"/>
</dbReference>
<dbReference type="InterPro" id="IPR017981">
    <property type="entry name" value="GPCR_2-like_7TM"/>
</dbReference>
<dbReference type="SMART" id="SM00209">
    <property type="entry name" value="TSP1"/>
    <property type="match status" value="4"/>
</dbReference>
<evidence type="ECO:0000256" key="4">
    <source>
        <dbReference type="ARBA" id="ARBA00022692"/>
    </source>
</evidence>
<feature type="transmembrane region" description="Helical" evidence="15">
    <location>
        <begin position="940"/>
        <end position="959"/>
    </location>
</feature>
<evidence type="ECO:0000256" key="5">
    <source>
        <dbReference type="ARBA" id="ARBA00022729"/>
    </source>
</evidence>
<evidence type="ECO:0000256" key="9">
    <source>
        <dbReference type="ARBA" id="ARBA00023136"/>
    </source>
</evidence>
<dbReference type="Pfam" id="PF00090">
    <property type="entry name" value="TSP_1"/>
    <property type="match status" value="4"/>
</dbReference>
<feature type="transmembrane region" description="Helical" evidence="15">
    <location>
        <begin position="1047"/>
        <end position="1070"/>
    </location>
</feature>
<name>A0AAJ7WUK4_PETMA</name>
<evidence type="ECO:0000256" key="6">
    <source>
        <dbReference type="ARBA" id="ARBA00022737"/>
    </source>
</evidence>
<dbReference type="InterPro" id="IPR032471">
    <property type="entry name" value="AGRL2-4_GAIN_subdom_A"/>
</dbReference>
<feature type="chain" id="PRO_5042471170" evidence="16">
    <location>
        <begin position="25"/>
        <end position="1577"/>
    </location>
</feature>
<dbReference type="InterPro" id="IPR036445">
    <property type="entry name" value="GPCR_2_extracell_dom_sf"/>
</dbReference>
<evidence type="ECO:0000256" key="7">
    <source>
        <dbReference type="ARBA" id="ARBA00022989"/>
    </source>
</evidence>
<dbReference type="PROSITE" id="PS00650">
    <property type="entry name" value="G_PROTEIN_RECEP_F2_2"/>
    <property type="match status" value="1"/>
</dbReference>
<dbReference type="FunFam" id="2.20.100.10:FF:000004">
    <property type="entry name" value="Adhesion G protein-coupled receptor B2"/>
    <property type="match status" value="1"/>
</dbReference>
<feature type="signal peptide" evidence="16">
    <location>
        <begin position="1"/>
        <end position="24"/>
    </location>
</feature>
<feature type="transmembrane region" description="Helical" evidence="15">
    <location>
        <begin position="1125"/>
        <end position="1147"/>
    </location>
</feature>
<feature type="transmembrane region" description="Helical" evidence="15">
    <location>
        <begin position="905"/>
        <end position="928"/>
    </location>
</feature>
<dbReference type="InterPro" id="IPR057244">
    <property type="entry name" value="GAIN_B"/>
</dbReference>
<evidence type="ECO:0000256" key="3">
    <source>
        <dbReference type="ARBA" id="ARBA00022553"/>
    </source>
</evidence>
<dbReference type="Pfam" id="PF19188">
    <property type="entry name" value="AGRB_N"/>
    <property type="match status" value="1"/>
</dbReference>
<evidence type="ECO:0000256" key="15">
    <source>
        <dbReference type="SAM" id="Phobius"/>
    </source>
</evidence>
<dbReference type="InterPro" id="IPR001879">
    <property type="entry name" value="GPCR_2_extracellular_dom"/>
</dbReference>
<dbReference type="InterPro" id="IPR000832">
    <property type="entry name" value="GPCR_2_secretin-like"/>
</dbReference>
<reference evidence="21" key="1">
    <citation type="submission" date="2025-08" db="UniProtKB">
        <authorList>
            <consortium name="RefSeq"/>
        </authorList>
    </citation>
    <scope>IDENTIFICATION</scope>
    <source>
        <tissue evidence="21">Sperm</tissue>
    </source>
</reference>
<dbReference type="KEGG" id="pmrn:116942649"/>
<dbReference type="GO" id="GO:0007189">
    <property type="term" value="P:adenylate cyclase-activating G protein-coupled receptor signaling pathway"/>
    <property type="evidence" value="ECO:0007669"/>
    <property type="project" value="TreeGrafter"/>
</dbReference>
<dbReference type="PANTHER" id="PTHR12011:SF40">
    <property type="entry name" value="ADHESION G PROTEIN-COUPLED RECEPTOR B3"/>
    <property type="match status" value="1"/>
</dbReference>
<keyword evidence="12" id="KW-0325">Glycoprotein</keyword>
<dbReference type="SUPFAM" id="SSF82895">
    <property type="entry name" value="TSP-1 type 1 repeat"/>
    <property type="match status" value="4"/>
</dbReference>
<dbReference type="GO" id="GO:0004930">
    <property type="term" value="F:G protein-coupled receptor activity"/>
    <property type="evidence" value="ECO:0007669"/>
    <property type="project" value="UniProtKB-KW"/>
</dbReference>
<dbReference type="SMART" id="SM00303">
    <property type="entry name" value="GPS"/>
    <property type="match status" value="1"/>
</dbReference>
<feature type="compositionally biased region" description="Low complexity" evidence="14">
    <location>
        <begin position="1453"/>
        <end position="1463"/>
    </location>
</feature>
<feature type="domain" description="G-protein coupled receptors family 2 profile 2" evidence="19">
    <location>
        <begin position="903"/>
        <end position="1177"/>
    </location>
</feature>
<evidence type="ECO:0000256" key="16">
    <source>
        <dbReference type="SAM" id="SignalP"/>
    </source>
</evidence>
<evidence type="ECO:0000259" key="19">
    <source>
        <dbReference type="PROSITE" id="PS50261"/>
    </source>
</evidence>
<evidence type="ECO:0000259" key="17">
    <source>
        <dbReference type="PROSITE" id="PS50221"/>
    </source>
</evidence>
<keyword evidence="8" id="KW-0297">G-protein coupled receptor</keyword>
<evidence type="ECO:0000256" key="10">
    <source>
        <dbReference type="ARBA" id="ARBA00023157"/>
    </source>
</evidence>
<keyword evidence="11 21" id="KW-0675">Receptor</keyword>
<feature type="region of interest" description="Disordered" evidence="14">
    <location>
        <begin position="1444"/>
        <end position="1467"/>
    </location>
</feature>
<evidence type="ECO:0000256" key="12">
    <source>
        <dbReference type="ARBA" id="ARBA00023180"/>
    </source>
</evidence>
<dbReference type="Pfam" id="PF16489">
    <property type="entry name" value="GAIN"/>
    <property type="match status" value="1"/>
</dbReference>
<keyword evidence="10" id="KW-1015">Disulfide bond</keyword>
<evidence type="ECO:0000256" key="1">
    <source>
        <dbReference type="ARBA" id="ARBA00004651"/>
    </source>
</evidence>
<evidence type="ECO:0000256" key="13">
    <source>
        <dbReference type="ARBA" id="ARBA00023224"/>
    </source>
</evidence>
<dbReference type="PROSITE" id="PS50227">
    <property type="entry name" value="G_PROTEIN_RECEP_F2_3"/>
    <property type="match status" value="1"/>
</dbReference>
<keyword evidence="5 16" id="KW-0732">Signal</keyword>
<dbReference type="Gene3D" id="4.10.1240.10">
    <property type="entry name" value="GPCR, family 2, extracellular hormone receptor domain"/>
    <property type="match status" value="1"/>
</dbReference>
<accession>A0AAJ7WUK4</accession>
<dbReference type="SMART" id="SM00008">
    <property type="entry name" value="HormR"/>
    <property type="match status" value="1"/>
</dbReference>
<feature type="region of interest" description="Disordered" evidence="14">
    <location>
        <begin position="223"/>
        <end position="245"/>
    </location>
</feature>
<keyword evidence="7 15" id="KW-1133">Transmembrane helix</keyword>
<dbReference type="InterPro" id="IPR036383">
    <property type="entry name" value="TSP1_rpt_sf"/>
</dbReference>
<keyword evidence="9 15" id="KW-0472">Membrane</keyword>